<dbReference type="GO" id="GO:0003677">
    <property type="term" value="F:DNA binding"/>
    <property type="evidence" value="ECO:0007669"/>
    <property type="project" value="UniProtKB-UniRule"/>
</dbReference>
<dbReference type="InterPro" id="IPR005158">
    <property type="entry name" value="BTAD"/>
</dbReference>
<dbReference type="InterPro" id="IPR011990">
    <property type="entry name" value="TPR-like_helical_dom_sf"/>
</dbReference>
<dbReference type="GO" id="GO:0043531">
    <property type="term" value="F:ADP binding"/>
    <property type="evidence" value="ECO:0007669"/>
    <property type="project" value="InterPro"/>
</dbReference>
<dbReference type="SUPFAM" id="SSF46894">
    <property type="entry name" value="C-terminal effector domain of the bipartite response regulators"/>
    <property type="match status" value="1"/>
</dbReference>
<dbReference type="PROSITE" id="PS51755">
    <property type="entry name" value="OMPR_PHOB"/>
    <property type="match status" value="1"/>
</dbReference>
<dbReference type="InterPro" id="IPR027417">
    <property type="entry name" value="P-loop_NTPase"/>
</dbReference>
<dbReference type="SMART" id="SM00862">
    <property type="entry name" value="Trans_reg_C"/>
    <property type="match status" value="1"/>
</dbReference>
<dbReference type="GO" id="GO:0006355">
    <property type="term" value="P:regulation of DNA-templated transcription"/>
    <property type="evidence" value="ECO:0007669"/>
    <property type="project" value="InterPro"/>
</dbReference>
<evidence type="ECO:0000256" key="7">
    <source>
        <dbReference type="SAM" id="MobiDB-lite"/>
    </source>
</evidence>
<dbReference type="PANTHER" id="PTHR35807:SF1">
    <property type="entry name" value="TRANSCRIPTIONAL REGULATOR REDD"/>
    <property type="match status" value="1"/>
</dbReference>
<evidence type="ECO:0000256" key="1">
    <source>
        <dbReference type="ARBA" id="ARBA00005820"/>
    </source>
</evidence>
<feature type="domain" description="OmpR/PhoB-type" evidence="8">
    <location>
        <begin position="1"/>
        <end position="96"/>
    </location>
</feature>
<keyword evidence="4 6" id="KW-0238">DNA-binding</keyword>
<evidence type="ECO:0000256" key="5">
    <source>
        <dbReference type="ARBA" id="ARBA00023163"/>
    </source>
</evidence>
<name>A0AAU1UBQ2_9ACTN</name>
<dbReference type="InterPro" id="IPR016032">
    <property type="entry name" value="Sig_transdc_resp-reg_C-effctor"/>
</dbReference>
<dbReference type="Gene3D" id="3.40.50.300">
    <property type="entry name" value="P-loop containing nucleotide triphosphate hydrolases"/>
    <property type="match status" value="1"/>
</dbReference>
<accession>A0AAU1UBQ2</accession>
<evidence type="ECO:0000256" key="2">
    <source>
        <dbReference type="ARBA" id="ARBA00023012"/>
    </source>
</evidence>
<dbReference type="AlphaFoldDB" id="A0AAU1UBQ2"/>
<dbReference type="InterPro" id="IPR036388">
    <property type="entry name" value="WH-like_DNA-bd_sf"/>
</dbReference>
<dbReference type="Pfam" id="PF03704">
    <property type="entry name" value="BTAD"/>
    <property type="match status" value="1"/>
</dbReference>
<dbReference type="InterPro" id="IPR001867">
    <property type="entry name" value="OmpR/PhoB-type_DNA-bd"/>
</dbReference>
<dbReference type="SUPFAM" id="SSF48452">
    <property type="entry name" value="TPR-like"/>
    <property type="match status" value="2"/>
</dbReference>
<evidence type="ECO:0000313" key="9">
    <source>
        <dbReference type="EMBL" id="WTS14099.1"/>
    </source>
</evidence>
<keyword evidence="3" id="KW-0805">Transcription regulation</keyword>
<dbReference type="InterPro" id="IPR051677">
    <property type="entry name" value="AfsR-DnrI-RedD_regulator"/>
</dbReference>
<keyword evidence="5" id="KW-0804">Transcription</keyword>
<feature type="DNA-binding region" description="OmpR/PhoB-type" evidence="6">
    <location>
        <begin position="1"/>
        <end position="96"/>
    </location>
</feature>
<evidence type="ECO:0000256" key="6">
    <source>
        <dbReference type="PROSITE-ProRule" id="PRU01091"/>
    </source>
</evidence>
<evidence type="ECO:0000256" key="3">
    <source>
        <dbReference type="ARBA" id="ARBA00023015"/>
    </source>
</evidence>
<organism evidence="9">
    <name type="scientific">Streptomyces sp. NBC_00119</name>
    <dbReference type="NCBI Taxonomy" id="2975659"/>
    <lineage>
        <taxon>Bacteria</taxon>
        <taxon>Bacillati</taxon>
        <taxon>Actinomycetota</taxon>
        <taxon>Actinomycetes</taxon>
        <taxon>Kitasatosporales</taxon>
        <taxon>Streptomycetaceae</taxon>
        <taxon>Streptomyces</taxon>
    </lineage>
</organism>
<feature type="compositionally biased region" description="Low complexity" evidence="7">
    <location>
        <begin position="299"/>
        <end position="323"/>
    </location>
</feature>
<dbReference type="Gene3D" id="1.10.10.10">
    <property type="entry name" value="Winged helix-like DNA-binding domain superfamily/Winged helix DNA-binding domain"/>
    <property type="match status" value="1"/>
</dbReference>
<dbReference type="EMBL" id="CP108195">
    <property type="protein sequence ID" value="WTS14099.1"/>
    <property type="molecule type" value="Genomic_DNA"/>
</dbReference>
<feature type="compositionally biased region" description="Low complexity" evidence="7">
    <location>
        <begin position="250"/>
        <end position="260"/>
    </location>
</feature>
<keyword evidence="2" id="KW-0902">Two-component regulatory system</keyword>
<dbReference type="CDD" id="cd15831">
    <property type="entry name" value="BTAD"/>
    <property type="match status" value="1"/>
</dbReference>
<dbReference type="SMART" id="SM01043">
    <property type="entry name" value="BTAD"/>
    <property type="match status" value="1"/>
</dbReference>
<evidence type="ECO:0000259" key="8">
    <source>
        <dbReference type="PROSITE" id="PS51755"/>
    </source>
</evidence>
<proteinExistence type="inferred from homology"/>
<feature type="compositionally biased region" description="Pro residues" evidence="7">
    <location>
        <begin position="366"/>
        <end position="375"/>
    </location>
</feature>
<comment type="similarity">
    <text evidence="1">Belongs to the AfsR/DnrI/RedD regulatory family.</text>
</comment>
<dbReference type="SUPFAM" id="SSF52540">
    <property type="entry name" value="P-loop containing nucleoside triphosphate hydrolases"/>
    <property type="match status" value="1"/>
</dbReference>
<reference evidence="9" key="1">
    <citation type="submission" date="2022-10" db="EMBL/GenBank/DDBJ databases">
        <title>The complete genomes of actinobacterial strains from the NBC collection.</title>
        <authorList>
            <person name="Joergensen T.S."/>
            <person name="Alvarez Arevalo M."/>
            <person name="Sterndorff E.B."/>
            <person name="Faurdal D."/>
            <person name="Vuksanovic O."/>
            <person name="Mourched A.-S."/>
            <person name="Charusanti P."/>
            <person name="Shaw S."/>
            <person name="Blin K."/>
            <person name="Weber T."/>
        </authorList>
    </citation>
    <scope>NUCLEOTIDE SEQUENCE</scope>
    <source>
        <strain evidence="9">NBC_00119</strain>
    </source>
</reference>
<feature type="region of interest" description="Disordered" evidence="7">
    <location>
        <begin position="250"/>
        <end position="382"/>
    </location>
</feature>
<dbReference type="Pfam" id="PF00486">
    <property type="entry name" value="Trans_reg_C"/>
    <property type="match status" value="1"/>
</dbReference>
<dbReference type="PANTHER" id="PTHR35807">
    <property type="entry name" value="TRANSCRIPTIONAL REGULATOR REDD-RELATED"/>
    <property type="match status" value="1"/>
</dbReference>
<evidence type="ECO:0000256" key="4">
    <source>
        <dbReference type="ARBA" id="ARBA00023125"/>
    </source>
</evidence>
<gene>
    <name evidence="9" type="ORF">OHU69_25435</name>
</gene>
<protein>
    <submittedName>
        <fullName evidence="9">Winged helix-turn-helix domain-containing protein</fullName>
    </submittedName>
</protein>
<dbReference type="GO" id="GO:0000160">
    <property type="term" value="P:phosphorelay signal transduction system"/>
    <property type="evidence" value="ECO:0007669"/>
    <property type="project" value="UniProtKB-KW"/>
</dbReference>
<dbReference type="Gene3D" id="1.25.40.10">
    <property type="entry name" value="Tetratricopeptide repeat domain"/>
    <property type="match status" value="2"/>
</dbReference>
<sequence length="994" mass="104163">MEFRILGTVAVATETGELPLGPAKRSGLLAMLLLRPNSVVRVEQLIAALWEDEPPLHAKAVLQSHVSRLRALLTAHDAEMYGVRLTTQGSAYALQLPETLLDAHRFEELVALARLQHRPADTVQMLREALSLWQGPALTGTVRSAPLEAAALALEELRIASVEGLSEAYGQLGEHARAAAVLRPESVAHPLRESLAAALVLALGRSGRQSDALDHYHRTRRLLADELGVDPGPVLAAAYRTILGTPSVQAPPQAAFASQPRTQAQAQPKPSAGPVDTVPPSRPVSDEPAADGTEPDPSPSLSLSSALSPSLSPSLEAASPPDAGTGTQSAPDSGSDRKPRTDTASGPAVDPYPEHPAARTPVHTPAEPPAPPPNLLPRLPRGFSGREAELGALDQVLAGDDAPVCLLAGPAGVGKTALAVHWAHRRHARHDRFPDGVLFADLRGFSDTPAPEAPTVLREFLLALGVPARRIPETTAAMGALYRSLAAHRRLLVVLDNARTSAQVRPLLPGGDHCATLITSRDRLGGLIASDAATPVPLHPLPPGDAAGLLAAVLGDERVSAEPAAVERLAGLCDGLPLALRVTAARLAERPDGTLAAMAGELADEQRRLSLLDIEDTGVSAALRLTVRHLPAPAAELFGLIGLHTGSDLDRFTAAALTGTTPDEADTALGRLAAAHLVAESAGGRRTPHDLVRLYARTLAPEPAAEPLGRLLDHYLRTALAAAAAAHPESRPCCDLPADIRPAVAVREFHDRAAALDWFEAERSGLEGAVAAAAGAELHDRAWRIALLLWPVILLRVGDGWVPLLEQCLASAEHEDDPDAQSRARALLGWILHEEGRDDEALVHLEQAPGLAARAGDVTSEAIACVNLAVALNGTGEHDRAGLLLSRAVTLAVQAQHPPTEALALHHLARHCLDTGAHEAALSHAVRALDMTSSDEAARRVLLQTACGEALAALGRPDDAADLLGQALRTAESAGFEDGVVAARKALDGLPADR</sequence>
<dbReference type="PRINTS" id="PR00364">
    <property type="entry name" value="DISEASERSIST"/>
</dbReference>